<proteinExistence type="inferred from homology"/>
<keyword evidence="4" id="KW-0238">DNA-binding</keyword>
<dbReference type="Proteomes" id="UP000552615">
    <property type="component" value="Unassembled WGS sequence"/>
</dbReference>
<accession>A0A7Y0A4L5</accession>
<comment type="similarity">
    <text evidence="6">Belongs to the SarZ family.</text>
</comment>
<evidence type="ECO:0000256" key="8">
    <source>
        <dbReference type="ARBA" id="ARBA00047207"/>
    </source>
</evidence>
<sequence>MEQQESLKLQNQLCFPLYVIAKEITGLYRPFLDELDITYPQYLVMMVLWENDGLSVNHIGEKLYLDSGTLTPLLKRLETKGFILRKRKKEDERVVEVFITETGKALKAKACEIPEKIYKKIDVSEQDWIDLKKSVLKILNKIEK</sequence>
<dbReference type="InterPro" id="IPR055166">
    <property type="entry name" value="Transc_reg_Sar_Rot_HTH"/>
</dbReference>
<dbReference type="InterPro" id="IPR000835">
    <property type="entry name" value="HTH_MarR-typ"/>
</dbReference>
<evidence type="ECO:0000256" key="3">
    <source>
        <dbReference type="ARBA" id="ARBA00023015"/>
    </source>
</evidence>
<dbReference type="PRINTS" id="PR00598">
    <property type="entry name" value="HTHMARR"/>
</dbReference>
<keyword evidence="2" id="KW-0963">Cytoplasm</keyword>
<keyword evidence="5" id="KW-0804">Transcription</keyword>
<evidence type="ECO:0000256" key="1">
    <source>
        <dbReference type="ARBA" id="ARBA00004496"/>
    </source>
</evidence>
<dbReference type="InterPro" id="IPR036390">
    <property type="entry name" value="WH_DNA-bd_sf"/>
</dbReference>
<comment type="subcellular location">
    <subcellularLocation>
        <location evidence="1">Cytoplasm</location>
    </subcellularLocation>
</comment>
<dbReference type="PANTHER" id="PTHR42756">
    <property type="entry name" value="TRANSCRIPTIONAL REGULATOR, MARR"/>
    <property type="match status" value="1"/>
</dbReference>
<dbReference type="GO" id="GO:0003700">
    <property type="term" value="F:DNA-binding transcription factor activity"/>
    <property type="evidence" value="ECO:0007669"/>
    <property type="project" value="InterPro"/>
</dbReference>
<dbReference type="SMART" id="SM00347">
    <property type="entry name" value="HTH_MARR"/>
    <property type="match status" value="1"/>
</dbReference>
<evidence type="ECO:0000259" key="9">
    <source>
        <dbReference type="PROSITE" id="PS50995"/>
    </source>
</evidence>
<evidence type="ECO:0000256" key="7">
    <source>
        <dbReference type="ARBA" id="ARBA00047188"/>
    </source>
</evidence>
<protein>
    <recommendedName>
        <fullName evidence="7">HTH-type transcriptional regulator SarZ</fullName>
    </recommendedName>
    <alternativeName>
        <fullName evidence="8">Staphylococcal accessory regulator Z</fullName>
    </alternativeName>
</protein>
<dbReference type="PANTHER" id="PTHR42756:SF1">
    <property type="entry name" value="TRANSCRIPTIONAL REPRESSOR OF EMRAB OPERON"/>
    <property type="match status" value="1"/>
</dbReference>
<dbReference type="EMBL" id="JABBGF010000001">
    <property type="protein sequence ID" value="NML56481.1"/>
    <property type="molecule type" value="Genomic_DNA"/>
</dbReference>
<organism evidence="10 11">
    <name type="scientific">Chryseobacterium cheonjiense</name>
    <dbReference type="NCBI Taxonomy" id="2728845"/>
    <lineage>
        <taxon>Bacteria</taxon>
        <taxon>Pseudomonadati</taxon>
        <taxon>Bacteroidota</taxon>
        <taxon>Flavobacteriia</taxon>
        <taxon>Flavobacteriales</taxon>
        <taxon>Weeksellaceae</taxon>
        <taxon>Chryseobacterium group</taxon>
        <taxon>Chryseobacterium</taxon>
    </lineage>
</organism>
<keyword evidence="3" id="KW-0805">Transcription regulation</keyword>
<evidence type="ECO:0000313" key="11">
    <source>
        <dbReference type="Proteomes" id="UP000552615"/>
    </source>
</evidence>
<evidence type="ECO:0000256" key="4">
    <source>
        <dbReference type="ARBA" id="ARBA00023125"/>
    </source>
</evidence>
<gene>
    <name evidence="10" type="ORF">HHL20_03900</name>
</gene>
<dbReference type="FunFam" id="1.10.10.10:FF:000163">
    <property type="entry name" value="MarR family transcriptional regulator"/>
    <property type="match status" value="1"/>
</dbReference>
<feature type="domain" description="HTH marR-type" evidence="9">
    <location>
        <begin position="10"/>
        <end position="144"/>
    </location>
</feature>
<comment type="caution">
    <text evidence="10">The sequence shown here is derived from an EMBL/GenBank/DDBJ whole genome shotgun (WGS) entry which is preliminary data.</text>
</comment>
<evidence type="ECO:0000256" key="6">
    <source>
        <dbReference type="ARBA" id="ARBA00046337"/>
    </source>
</evidence>
<dbReference type="PROSITE" id="PS50995">
    <property type="entry name" value="HTH_MARR_2"/>
    <property type="match status" value="1"/>
</dbReference>
<name>A0A7Y0A4L5_9FLAO</name>
<reference evidence="10 11" key="1">
    <citation type="submission" date="2020-04" db="EMBL/GenBank/DDBJ databases">
        <title>Chryseobacterium sp. RJ-7-14 sp. nov., isolated from Jeju soil.</title>
        <authorList>
            <person name="Dahal R.H."/>
            <person name="Chaudhary D.K."/>
        </authorList>
    </citation>
    <scope>NUCLEOTIDE SEQUENCE [LARGE SCALE GENOMIC DNA]</scope>
    <source>
        <strain evidence="10 11">RJ-7-14</strain>
    </source>
</reference>
<keyword evidence="11" id="KW-1185">Reference proteome</keyword>
<dbReference type="GO" id="GO:0005737">
    <property type="term" value="C:cytoplasm"/>
    <property type="evidence" value="ECO:0007669"/>
    <property type="project" value="UniProtKB-SubCell"/>
</dbReference>
<dbReference type="SUPFAM" id="SSF46785">
    <property type="entry name" value="Winged helix' DNA-binding domain"/>
    <property type="match status" value="1"/>
</dbReference>
<dbReference type="InterPro" id="IPR036388">
    <property type="entry name" value="WH-like_DNA-bd_sf"/>
</dbReference>
<dbReference type="Gene3D" id="1.10.10.10">
    <property type="entry name" value="Winged helix-like DNA-binding domain superfamily/Winged helix DNA-binding domain"/>
    <property type="match status" value="1"/>
</dbReference>
<evidence type="ECO:0000256" key="2">
    <source>
        <dbReference type="ARBA" id="ARBA00022490"/>
    </source>
</evidence>
<dbReference type="AlphaFoldDB" id="A0A7Y0A4L5"/>
<dbReference type="Pfam" id="PF22381">
    <property type="entry name" value="Staph_reg_Sar_Rot"/>
    <property type="match status" value="1"/>
</dbReference>
<evidence type="ECO:0000256" key="5">
    <source>
        <dbReference type="ARBA" id="ARBA00023163"/>
    </source>
</evidence>
<dbReference type="RefSeq" id="WP_169229869.1">
    <property type="nucleotide sequence ID" value="NZ_JABBGF010000001.1"/>
</dbReference>
<dbReference type="GO" id="GO:0003677">
    <property type="term" value="F:DNA binding"/>
    <property type="evidence" value="ECO:0007669"/>
    <property type="project" value="UniProtKB-KW"/>
</dbReference>
<evidence type="ECO:0000313" key="10">
    <source>
        <dbReference type="EMBL" id="NML56481.1"/>
    </source>
</evidence>